<evidence type="ECO:0000256" key="1">
    <source>
        <dbReference type="SAM" id="MobiDB-lite"/>
    </source>
</evidence>
<evidence type="ECO:0000313" key="3">
    <source>
        <dbReference type="Proteomes" id="UP001217089"/>
    </source>
</evidence>
<feature type="compositionally biased region" description="Basic and acidic residues" evidence="1">
    <location>
        <begin position="36"/>
        <end position="49"/>
    </location>
</feature>
<dbReference type="EMBL" id="JARBDR010000337">
    <property type="protein sequence ID" value="KAJ8315457.1"/>
    <property type="molecule type" value="Genomic_DNA"/>
</dbReference>
<evidence type="ECO:0000313" key="2">
    <source>
        <dbReference type="EMBL" id="KAJ8315457.1"/>
    </source>
</evidence>
<reference evidence="2 3" key="1">
    <citation type="submission" date="2022-12" db="EMBL/GenBank/DDBJ databases">
        <title>Chromosome-level genome of Tegillarca granosa.</title>
        <authorList>
            <person name="Kim J."/>
        </authorList>
    </citation>
    <scope>NUCLEOTIDE SEQUENCE [LARGE SCALE GENOMIC DNA]</scope>
    <source>
        <strain evidence="2">Teg-2019</strain>
        <tissue evidence="2">Adductor muscle</tissue>
    </source>
</reference>
<feature type="region of interest" description="Disordered" evidence="1">
    <location>
        <begin position="1"/>
        <end position="121"/>
    </location>
</feature>
<sequence>MYFSVKRAKEKIVYGNQQNGPRMKKSDPDTPVLPDLKGEVHALDAKDIDEKENEDDTSKVSEVKEDSKAIEKELLDQVLTEGNEQTDNKNNEQQDQDDSLENKTTEKEEKAENNDGDNAKFSETAMAEITPEQENSIEELENASEGSKTGGNDVSEGGENTNDASETNSNSLKLPKDWFQNPFDLYKTYQNNYYANYPDDVLSYYNFLGRKRRMARRLPNSPIKRNRRIKRDLPNEIIYEPYLFSGSEYPLSTLSDDLDEPYVYSPEDNIEEYLELLEEASKADPRMMETEELVPTFDMAKRVVYNGEPGYFVPVKRQSYSFEDKRDQYFYPFSEEPKTHFSAFVPQKRDYADTYESLLRLARALGQADRNDV</sequence>
<gene>
    <name evidence="2" type="ORF">KUTeg_007607</name>
</gene>
<feature type="region of interest" description="Disordered" evidence="1">
    <location>
        <begin position="135"/>
        <end position="174"/>
    </location>
</feature>
<feature type="compositionally biased region" description="Basic and acidic residues" evidence="1">
    <location>
        <begin position="56"/>
        <end position="75"/>
    </location>
</feature>
<organism evidence="2 3">
    <name type="scientific">Tegillarca granosa</name>
    <name type="common">Malaysian cockle</name>
    <name type="synonym">Anadara granosa</name>
    <dbReference type="NCBI Taxonomy" id="220873"/>
    <lineage>
        <taxon>Eukaryota</taxon>
        <taxon>Metazoa</taxon>
        <taxon>Spiralia</taxon>
        <taxon>Lophotrochozoa</taxon>
        <taxon>Mollusca</taxon>
        <taxon>Bivalvia</taxon>
        <taxon>Autobranchia</taxon>
        <taxon>Pteriomorphia</taxon>
        <taxon>Arcoida</taxon>
        <taxon>Arcoidea</taxon>
        <taxon>Arcidae</taxon>
        <taxon>Tegillarca</taxon>
    </lineage>
</organism>
<feature type="non-terminal residue" evidence="2">
    <location>
        <position position="373"/>
    </location>
</feature>
<accession>A0ABQ9FDQ4</accession>
<comment type="caution">
    <text evidence="2">The sequence shown here is derived from an EMBL/GenBank/DDBJ whole genome shotgun (WGS) entry which is preliminary data.</text>
</comment>
<proteinExistence type="predicted"/>
<feature type="compositionally biased region" description="Polar residues" evidence="1">
    <location>
        <begin position="144"/>
        <end position="172"/>
    </location>
</feature>
<feature type="compositionally biased region" description="Basic and acidic residues" evidence="1">
    <location>
        <begin position="100"/>
        <end position="120"/>
    </location>
</feature>
<dbReference type="Proteomes" id="UP001217089">
    <property type="component" value="Unassembled WGS sequence"/>
</dbReference>
<protein>
    <submittedName>
        <fullName evidence="2">Uncharacterized protein</fullName>
    </submittedName>
</protein>
<keyword evidence="3" id="KW-1185">Reference proteome</keyword>
<name>A0ABQ9FDQ4_TEGGR</name>